<dbReference type="InterPro" id="IPR049237">
    <property type="entry name" value="DUF2264_C"/>
</dbReference>
<keyword evidence="4" id="KW-1185">Reference proteome</keyword>
<dbReference type="Proteomes" id="UP000651452">
    <property type="component" value="Unassembled WGS sequence"/>
</dbReference>
<dbReference type="OrthoDB" id="5150166at2759"/>
<evidence type="ECO:0000313" key="4">
    <source>
        <dbReference type="Proteomes" id="UP000651452"/>
    </source>
</evidence>
<dbReference type="PANTHER" id="PTHR35339">
    <property type="entry name" value="LINALOOL DEHYDRATASE_ISOMERASE DOMAIN-CONTAINING PROTEIN"/>
    <property type="match status" value="1"/>
</dbReference>
<feature type="domain" description="DUF2264" evidence="2">
    <location>
        <begin position="381"/>
        <end position="678"/>
    </location>
</feature>
<dbReference type="EMBL" id="RZGK01000003">
    <property type="protein sequence ID" value="KAF9700444.1"/>
    <property type="molecule type" value="Genomic_DNA"/>
</dbReference>
<organism evidence="3 4">
    <name type="scientific">Ascochyta lentis</name>
    <dbReference type="NCBI Taxonomy" id="205686"/>
    <lineage>
        <taxon>Eukaryota</taxon>
        <taxon>Fungi</taxon>
        <taxon>Dikarya</taxon>
        <taxon>Ascomycota</taxon>
        <taxon>Pezizomycotina</taxon>
        <taxon>Dothideomycetes</taxon>
        <taxon>Pleosporomycetidae</taxon>
        <taxon>Pleosporales</taxon>
        <taxon>Pleosporineae</taxon>
        <taxon>Didymellaceae</taxon>
        <taxon>Ascochyta</taxon>
    </lineage>
</organism>
<evidence type="ECO:0000259" key="2">
    <source>
        <dbReference type="Pfam" id="PF20938"/>
    </source>
</evidence>
<evidence type="ECO:0000259" key="1">
    <source>
        <dbReference type="Pfam" id="PF10022"/>
    </source>
</evidence>
<accession>A0A8H7J9M2</accession>
<reference evidence="3" key="2">
    <citation type="submission" date="2020-09" db="EMBL/GenBank/DDBJ databases">
        <title>Reference genome assembly for Australian Ascochyta lentis isolate Al4.</title>
        <authorList>
            <person name="Lee R.C."/>
            <person name="Farfan-Caceres L.M."/>
            <person name="Debler J.W."/>
            <person name="Williams A.H."/>
            <person name="Henares B.M."/>
        </authorList>
    </citation>
    <scope>NUCLEOTIDE SEQUENCE</scope>
    <source>
        <strain evidence="3">Al4</strain>
    </source>
</reference>
<gene>
    <name evidence="3" type="ORF">EKO04_001648</name>
</gene>
<feature type="domain" description="DUF2264" evidence="1">
    <location>
        <begin position="14"/>
        <end position="372"/>
    </location>
</feature>
<dbReference type="Pfam" id="PF10022">
    <property type="entry name" value="DUF2264"/>
    <property type="match status" value="1"/>
</dbReference>
<comment type="caution">
    <text evidence="3">The sequence shown here is derived from an EMBL/GenBank/DDBJ whole genome shotgun (WGS) entry which is preliminary data.</text>
</comment>
<sequence length="702" mass="78851">MPPLAGFSNNAFETHQDFQIAALTLLRALKPYQSPGGARIKLPLATGTHFDDIAAQLEGFARALWAVGTLLYSNIVTQDDELIRPYIDGLANGTDPEHSEYWGPVVLRDQRMVEMEIISYALLAAPDAMFHSQTPEARHNITTWLETINGKDFPITNWLWFRVMTNLALVKVCNVPYEQVRDAMREDLDQMEQFYLGQGWAADGMWSDEGRQADYYSGSFAIQFSQLIYAKMAQDLDPERCAKFRRRAGEFSLSFWRYFDAYGAAIPFGRSLTYRFAFAGFWSAAAFAEIELPEPLNDWGVVKGLLLRHFRWWSDKHDMFNVDGCLNVGFAYQNYYMCEDYNSPQSVYWALKSFLALGLPENHRFWTAKEKALPNDHALTTSVKEPMHILCSTENHRYLLSSGQFCPWPLKATEAKYGKSAYSSHFGFSVPTGPLIQQMAPDSTIAISKDGGDTWRVPWRVKTNEQHVKARLLRGDGSIEDIPLFQSLWKPWKDAEIDVRTILIAPCSRWPDWYVRFTSVGNRTANPVTLNIVQGGFAIQGRGSARGEVLPKFTGRVDMKAGNDLSFAEGTVESTNSALVCSDAGASGIKAITLQTAAGDESFTDNINTDGEILKPDANTNLMWPRTLIPTVKSEAKTIKQGASIYLVSAVFSMVRTSATSQQYEALELQKLWDDAPIVYAGELRNEAPRVGQEYIDVRGSN</sequence>
<evidence type="ECO:0008006" key="5">
    <source>
        <dbReference type="Google" id="ProtNLM"/>
    </source>
</evidence>
<dbReference type="InterPro" id="IPR049349">
    <property type="entry name" value="DUF2264_N"/>
</dbReference>
<reference evidence="3" key="1">
    <citation type="submission" date="2018-12" db="EMBL/GenBank/DDBJ databases">
        <authorList>
            <person name="Syme R.A."/>
            <person name="Farfan-Caceres L."/>
            <person name="Lichtenzveig J."/>
        </authorList>
    </citation>
    <scope>NUCLEOTIDE SEQUENCE</scope>
    <source>
        <strain evidence="3">Al4</strain>
    </source>
</reference>
<protein>
    <recommendedName>
        <fullName evidence="5">DUF2264 domain-containing protein</fullName>
    </recommendedName>
</protein>
<evidence type="ECO:0000313" key="3">
    <source>
        <dbReference type="EMBL" id="KAF9700444.1"/>
    </source>
</evidence>
<proteinExistence type="predicted"/>
<dbReference type="PANTHER" id="PTHR35339:SF2">
    <property type="entry name" value="DUF2264 DOMAIN-CONTAINING PROTEIN-RELATED"/>
    <property type="match status" value="1"/>
</dbReference>
<dbReference type="InterPro" id="IPR016624">
    <property type="entry name" value="UCP014753"/>
</dbReference>
<dbReference type="AlphaFoldDB" id="A0A8H7J9M2"/>
<dbReference type="Pfam" id="PF20938">
    <property type="entry name" value="DUF2264_C"/>
    <property type="match status" value="1"/>
</dbReference>
<dbReference type="PIRSF" id="PIRSF014753">
    <property type="entry name" value="UCP014753"/>
    <property type="match status" value="1"/>
</dbReference>
<name>A0A8H7J9M2_9PLEO</name>